<feature type="transmembrane region" description="Helical" evidence="2">
    <location>
        <begin position="168"/>
        <end position="187"/>
    </location>
</feature>
<organism evidence="3 4">
    <name type="scientific">Cellulomonas cellasea</name>
    <dbReference type="NCBI Taxonomy" id="43670"/>
    <lineage>
        <taxon>Bacteria</taxon>
        <taxon>Bacillati</taxon>
        <taxon>Actinomycetota</taxon>
        <taxon>Actinomycetes</taxon>
        <taxon>Micrococcales</taxon>
        <taxon>Cellulomonadaceae</taxon>
        <taxon>Cellulomonas</taxon>
    </lineage>
</organism>
<feature type="transmembrane region" description="Helical" evidence="2">
    <location>
        <begin position="123"/>
        <end position="156"/>
    </location>
</feature>
<feature type="transmembrane region" description="Helical" evidence="2">
    <location>
        <begin position="300"/>
        <end position="321"/>
    </location>
</feature>
<evidence type="ECO:0000313" key="4">
    <source>
        <dbReference type="Proteomes" id="UP000518206"/>
    </source>
</evidence>
<dbReference type="Proteomes" id="UP000518206">
    <property type="component" value="Unassembled WGS sequence"/>
</dbReference>
<evidence type="ECO:0000313" key="3">
    <source>
        <dbReference type="EMBL" id="MBB2923141.1"/>
    </source>
</evidence>
<feature type="region of interest" description="Disordered" evidence="1">
    <location>
        <begin position="408"/>
        <end position="429"/>
    </location>
</feature>
<keyword evidence="2" id="KW-0472">Membrane</keyword>
<gene>
    <name evidence="3" type="ORF">FHR80_002066</name>
</gene>
<evidence type="ECO:0000256" key="2">
    <source>
        <dbReference type="SAM" id="Phobius"/>
    </source>
</evidence>
<reference evidence="3 4" key="2">
    <citation type="submission" date="2020-08" db="EMBL/GenBank/DDBJ databases">
        <authorList>
            <person name="Partida-Martinez L."/>
            <person name="Huntemann M."/>
            <person name="Clum A."/>
            <person name="Wang J."/>
            <person name="Palaniappan K."/>
            <person name="Ritter S."/>
            <person name="Chen I.-M."/>
            <person name="Stamatis D."/>
            <person name="Reddy T."/>
            <person name="O'Malley R."/>
            <person name="Daum C."/>
            <person name="Shapiro N."/>
            <person name="Ivanova N."/>
            <person name="Kyrpides N."/>
            <person name="Woyke T."/>
        </authorList>
    </citation>
    <scope>NUCLEOTIDE SEQUENCE [LARGE SCALE GENOMIC DNA]</scope>
    <source>
        <strain evidence="3 4">RAS26</strain>
    </source>
</reference>
<accession>A0A7W4YC37</accession>
<keyword evidence="2" id="KW-0812">Transmembrane</keyword>
<feature type="transmembrane region" description="Helical" evidence="2">
    <location>
        <begin position="350"/>
        <end position="373"/>
    </location>
</feature>
<feature type="transmembrane region" description="Helical" evidence="2">
    <location>
        <begin position="92"/>
        <end position="111"/>
    </location>
</feature>
<feature type="transmembrane region" description="Helical" evidence="2">
    <location>
        <begin position="327"/>
        <end position="343"/>
    </location>
</feature>
<comment type="caution">
    <text evidence="3">The sequence shown here is derived from an EMBL/GenBank/DDBJ whole genome shotgun (WGS) entry which is preliminary data.</text>
</comment>
<name>A0A7W4YC37_9CELL</name>
<feature type="transmembrane region" description="Helical" evidence="2">
    <location>
        <begin position="379"/>
        <end position="403"/>
    </location>
</feature>
<evidence type="ECO:0000256" key="1">
    <source>
        <dbReference type="SAM" id="MobiDB-lite"/>
    </source>
</evidence>
<dbReference type="EMBL" id="JACHVX010000003">
    <property type="protein sequence ID" value="MBB2923141.1"/>
    <property type="molecule type" value="Genomic_DNA"/>
</dbReference>
<feature type="transmembrane region" description="Helical" evidence="2">
    <location>
        <begin position="194"/>
        <end position="215"/>
    </location>
</feature>
<protein>
    <recommendedName>
        <fullName evidence="5">DUF2029 domain-containing protein</fullName>
    </recommendedName>
</protein>
<proteinExistence type="predicted"/>
<dbReference type="RefSeq" id="WP_311701989.1">
    <property type="nucleotide sequence ID" value="NZ_JACHVX010000003.1"/>
</dbReference>
<reference evidence="3 4" key="1">
    <citation type="submission" date="2020-08" db="EMBL/GenBank/DDBJ databases">
        <title>The Agave Microbiome: Exploring the role of microbial communities in plant adaptations to desert environments.</title>
        <authorList>
            <person name="Partida-Martinez L.P."/>
        </authorList>
    </citation>
    <scope>NUCLEOTIDE SEQUENCE [LARGE SCALE GENOMIC DNA]</scope>
    <source>
        <strain evidence="3 4">RAS26</strain>
    </source>
</reference>
<keyword evidence="2" id="KW-1133">Transmembrane helix</keyword>
<sequence length="429" mass="45201">MRTPTHLRSRAAQVVALVVAFVAVHAWLAWLGAVRLPLEAFYDLELYRFWMWQGLDAGTWPVLDGDWVYPAGALVPLVVPGLVDAVDTRGYMLAWAALVMVLDALALVLLLRPRRGASTAGAWWWLAFLAALGPVAMGRLDAVVAPLVVVALVLAARRPAVASALLTFGAWVKVAPGALLLALVLVARRPWRDVVLPPALVCAVVVGAVALGGGLPHLGSFLTEQGARGLQVESVGATPWMVAALVTPTVERRLNEELVTYEVHGPGAQLAADSLGLALVVALAAVTALLWWARRRAGTSIAVEAFVVRGALLVATTLIVFNKVGSPQFVGWLAPPVVVALALRLRGWQVIAVLVLVVAALTQVVFPTGYPALLGGDPVVTVALVLRNVLLVALLVVTARAVVHQEGRPQEVGSEGTPPDSTAAIHASR</sequence>
<evidence type="ECO:0008006" key="5">
    <source>
        <dbReference type="Google" id="ProtNLM"/>
    </source>
</evidence>
<feature type="transmembrane region" description="Helical" evidence="2">
    <location>
        <begin position="12"/>
        <end position="33"/>
    </location>
</feature>
<dbReference type="AlphaFoldDB" id="A0A7W4YC37"/>
<feature type="transmembrane region" description="Helical" evidence="2">
    <location>
        <begin position="275"/>
        <end position="293"/>
    </location>
</feature>